<keyword evidence="5" id="KW-0732">Signal</keyword>
<evidence type="ECO:0000256" key="5">
    <source>
        <dbReference type="SAM" id="SignalP"/>
    </source>
</evidence>
<dbReference type="SUPFAM" id="SSF50630">
    <property type="entry name" value="Acid proteases"/>
    <property type="match status" value="2"/>
</dbReference>
<gene>
    <name evidence="6" type="ORF">NX773_00015</name>
</gene>
<comment type="caution">
    <text evidence="6">The sequence shown here is derived from an EMBL/GenBank/DDBJ whole genome shotgun (WGS) entry which is preliminary data.</text>
</comment>
<proteinExistence type="inferred from homology"/>
<evidence type="ECO:0000256" key="2">
    <source>
        <dbReference type="ARBA" id="ARBA00022670"/>
    </source>
</evidence>
<dbReference type="Gene3D" id="1.25.40.10">
    <property type="entry name" value="Tetratricopeptide repeat domain"/>
    <property type="match status" value="1"/>
</dbReference>
<dbReference type="PANTHER" id="PTHR12917:SF1">
    <property type="entry name" value="AT13091P"/>
    <property type="match status" value="1"/>
</dbReference>
<accession>A0ABT2BDE0</accession>
<evidence type="ECO:0000313" key="7">
    <source>
        <dbReference type="Proteomes" id="UP001205861"/>
    </source>
</evidence>
<organism evidence="6 7">
    <name type="scientific">Massilia solisilvae</name>
    <dbReference type="NCBI Taxonomy" id="1811225"/>
    <lineage>
        <taxon>Bacteria</taxon>
        <taxon>Pseudomonadati</taxon>
        <taxon>Pseudomonadota</taxon>
        <taxon>Betaproteobacteria</taxon>
        <taxon>Burkholderiales</taxon>
        <taxon>Oxalobacteraceae</taxon>
        <taxon>Telluria group</taxon>
        <taxon>Massilia</taxon>
    </lineage>
</organism>
<keyword evidence="7" id="KW-1185">Reference proteome</keyword>
<dbReference type="RefSeq" id="WP_258854361.1">
    <property type="nucleotide sequence ID" value="NZ_JANUGV010000001.1"/>
</dbReference>
<keyword evidence="2 6" id="KW-0645">Protease</keyword>
<dbReference type="SUPFAM" id="SSF81901">
    <property type="entry name" value="HCP-like"/>
    <property type="match status" value="1"/>
</dbReference>
<dbReference type="GO" id="GO:0006508">
    <property type="term" value="P:proteolysis"/>
    <property type="evidence" value="ECO:0007669"/>
    <property type="project" value="UniProtKB-KW"/>
</dbReference>
<evidence type="ECO:0000256" key="4">
    <source>
        <dbReference type="ARBA" id="ARBA00022801"/>
    </source>
</evidence>
<evidence type="ECO:0000256" key="1">
    <source>
        <dbReference type="ARBA" id="ARBA00009136"/>
    </source>
</evidence>
<dbReference type="InterPro" id="IPR006597">
    <property type="entry name" value="Sel1-like"/>
</dbReference>
<dbReference type="InterPro" id="IPR021109">
    <property type="entry name" value="Peptidase_aspartic_dom_sf"/>
</dbReference>
<dbReference type="Pfam" id="PF13975">
    <property type="entry name" value="gag-asp_proteas"/>
    <property type="match status" value="1"/>
</dbReference>
<feature type="chain" id="PRO_5046743147" evidence="5">
    <location>
        <begin position="25"/>
        <end position="506"/>
    </location>
</feature>
<sequence>MTTSPFSRGLALLGVLLCASPADADDNPPKCQYVMVAELPLNYTGLGLQVTTEGSINDTKAVMLVDTGAYRSMLTRTATDRLDLSLGPTGEYAIGIGGFSRVYAARVNEFKVGPSRSGKGRMPVIGDMGSAPAEDAIVGAPFLLQTDLEFALAEKKLRFFRPSNCKNTFLGYWGDNVFEIPFESHYGSSPNPHFYVEVNGQQMEAMIDSGAVTSSMFSAAAKRAGLKIDKQESGRLGSVVGIGTDRVARWRTTIDSLRIGAEKVSNAEMAVLEADGPPEVDIILGDDFLRAHRVLFAMSQKKLYISYLGGEPFKQTRAVEPWLVQEAEGGNADAQLVLSSIYRSGSGVPKDAKEADAWLDKAVALGHPQAYLQAGYRLLAARRFGEAASRLRSALDAMPAERTGALWLYLARLQSGQPDLAKRELEAAFARGDRDDWPVPVADFYLGRIDAAALLDAAGKERRSSKARTCSATSFMAELYSAQGDNAQAESMRQSLRAHCAAPAKT</sequence>
<keyword evidence="3" id="KW-0064">Aspartyl protease</keyword>
<dbReference type="EMBL" id="JANUGV010000001">
    <property type="protein sequence ID" value="MCS0606546.1"/>
    <property type="molecule type" value="Genomic_DNA"/>
</dbReference>
<dbReference type="CDD" id="cd05483">
    <property type="entry name" value="retropepsin_like_bacteria"/>
    <property type="match status" value="2"/>
</dbReference>
<dbReference type="Pfam" id="PF13650">
    <property type="entry name" value="Asp_protease_2"/>
    <property type="match status" value="1"/>
</dbReference>
<keyword evidence="4" id="KW-0378">Hydrolase</keyword>
<dbReference type="PANTHER" id="PTHR12917">
    <property type="entry name" value="ASPARTYL PROTEASE DDI-RELATED"/>
    <property type="match status" value="1"/>
</dbReference>
<feature type="signal peptide" evidence="5">
    <location>
        <begin position="1"/>
        <end position="24"/>
    </location>
</feature>
<protein>
    <submittedName>
        <fullName evidence="6">Aspartyl protease family protein</fullName>
    </submittedName>
</protein>
<comment type="similarity">
    <text evidence="1">Belongs to the DDI1 family.</text>
</comment>
<dbReference type="SMART" id="SM00671">
    <property type="entry name" value="SEL1"/>
    <property type="match status" value="1"/>
</dbReference>
<dbReference type="InterPro" id="IPR011990">
    <property type="entry name" value="TPR-like_helical_dom_sf"/>
</dbReference>
<dbReference type="InterPro" id="IPR034122">
    <property type="entry name" value="Retropepsin-like_bacterial"/>
</dbReference>
<dbReference type="GO" id="GO:0008233">
    <property type="term" value="F:peptidase activity"/>
    <property type="evidence" value="ECO:0007669"/>
    <property type="project" value="UniProtKB-KW"/>
</dbReference>
<reference evidence="6 7" key="1">
    <citation type="submission" date="2022-08" db="EMBL/GenBank/DDBJ databases">
        <title>Reclassification of Massilia species as members of the genera Telluria, Duganella, Pseudoduganella, Mokoshia gen. nov. and Zemynaea gen. nov. using orthogonal and non-orthogonal genome-based approaches.</title>
        <authorList>
            <person name="Bowman J.P."/>
        </authorList>
    </citation>
    <scope>NUCLEOTIDE SEQUENCE [LARGE SCALE GENOMIC DNA]</scope>
    <source>
        <strain evidence="6 7">JCM 31607</strain>
    </source>
</reference>
<name>A0ABT2BDE0_9BURK</name>
<dbReference type="Gene3D" id="2.40.70.10">
    <property type="entry name" value="Acid Proteases"/>
    <property type="match status" value="2"/>
</dbReference>
<dbReference type="Proteomes" id="UP001205861">
    <property type="component" value="Unassembled WGS sequence"/>
</dbReference>
<evidence type="ECO:0000256" key="3">
    <source>
        <dbReference type="ARBA" id="ARBA00022750"/>
    </source>
</evidence>
<evidence type="ECO:0000313" key="6">
    <source>
        <dbReference type="EMBL" id="MCS0606546.1"/>
    </source>
</evidence>